<keyword evidence="2" id="KW-0732">Signal</keyword>
<feature type="compositionally biased region" description="Basic and acidic residues" evidence="1">
    <location>
        <begin position="233"/>
        <end position="245"/>
    </location>
</feature>
<sequence>MLFKSTVLLSCLAGLMAMASVSHAHFPWLSSDDEGRVLLFFNESPHEMDYRMPEVVGKAKVMLKGKTDELKQVELEAEETKEFVGRKSEPDAVSTGVLTTTCVYGNYHGTLLSYYVKHYAGNVKQAAELEGDKAVDGFAIDARPSLVDKGIAITVTRDGKPVSDANVTVTTSDGEQADKQSGKDGVAKFYNLAKGKLGFTVGVTDKEEGELNGEKYTSASHYLTMTVDTSVPPKEETPADKEKAASNEPPVPSALKPLPEAVTSFGAAVAGDHVYVYSGHTGRAHAHSKEHYSQRFVRMPLAGGEWQELPMQDPVQGLALVPYDGKVYRVGGVFSHNSKDEDADMHSVDKVAMFDPATNQWSDLPSLPQARSSHDAVVIDGVLYVAGGWDLQGTPDGVWSETALKLNLEHPEEGWQELPQPPFVRRALATSFVDNTLVVIGGIDEFGDISRQVDALDLASGEWRTLPELPGDGMQGFGVSAWNHKGKLYVSGSSGIVYALSDDLDGWQEVARHADPRFFHRLLPAGDDRLLMIGGASLTRRGHVADSEWVELNEE</sequence>
<organism evidence="3 4">
    <name type="scientific">Aeoliella straminimaris</name>
    <dbReference type="NCBI Taxonomy" id="2954799"/>
    <lineage>
        <taxon>Bacteria</taxon>
        <taxon>Pseudomonadati</taxon>
        <taxon>Planctomycetota</taxon>
        <taxon>Planctomycetia</taxon>
        <taxon>Pirellulales</taxon>
        <taxon>Lacipirellulaceae</taxon>
        <taxon>Aeoliella</taxon>
    </lineage>
</organism>
<dbReference type="PANTHER" id="PTHR45632">
    <property type="entry name" value="LD33804P"/>
    <property type="match status" value="1"/>
</dbReference>
<feature type="signal peptide" evidence="2">
    <location>
        <begin position="1"/>
        <end position="24"/>
    </location>
</feature>
<proteinExistence type="predicted"/>
<gene>
    <name evidence="3" type="ORF">NG895_03190</name>
</gene>
<feature type="region of interest" description="Disordered" evidence="1">
    <location>
        <begin position="229"/>
        <end position="253"/>
    </location>
</feature>
<evidence type="ECO:0000313" key="4">
    <source>
        <dbReference type="Proteomes" id="UP001155241"/>
    </source>
</evidence>
<dbReference type="Pfam" id="PF24681">
    <property type="entry name" value="Kelch_KLHDC2_KLHL20_DRC7"/>
    <property type="match status" value="1"/>
</dbReference>
<evidence type="ECO:0000313" key="3">
    <source>
        <dbReference type="EMBL" id="MCO6042904.1"/>
    </source>
</evidence>
<protein>
    <recommendedName>
        <fullName evidence="5">N-acetylneuraminate epimerase</fullName>
    </recommendedName>
</protein>
<comment type="caution">
    <text evidence="3">The sequence shown here is derived from an EMBL/GenBank/DDBJ whole genome shotgun (WGS) entry which is preliminary data.</text>
</comment>
<dbReference type="Proteomes" id="UP001155241">
    <property type="component" value="Unassembled WGS sequence"/>
</dbReference>
<feature type="chain" id="PRO_5040936592" description="N-acetylneuraminate epimerase" evidence="2">
    <location>
        <begin position="25"/>
        <end position="555"/>
    </location>
</feature>
<evidence type="ECO:0000256" key="2">
    <source>
        <dbReference type="SAM" id="SignalP"/>
    </source>
</evidence>
<dbReference type="EMBL" id="JAMXLR010000015">
    <property type="protein sequence ID" value="MCO6042904.1"/>
    <property type="molecule type" value="Genomic_DNA"/>
</dbReference>
<dbReference type="InterPro" id="IPR015915">
    <property type="entry name" value="Kelch-typ_b-propeller"/>
</dbReference>
<dbReference type="Gene3D" id="2.120.10.80">
    <property type="entry name" value="Kelch-type beta propeller"/>
    <property type="match status" value="2"/>
</dbReference>
<keyword evidence="4" id="KW-1185">Reference proteome</keyword>
<reference evidence="3" key="1">
    <citation type="submission" date="2022-06" db="EMBL/GenBank/DDBJ databases">
        <title>Aeoliella straminimaris, a novel planctomycete from sediments.</title>
        <authorList>
            <person name="Vitorino I.R."/>
            <person name="Lage O.M."/>
        </authorList>
    </citation>
    <scope>NUCLEOTIDE SEQUENCE</scope>
    <source>
        <strain evidence="3">ICT_H6.2</strain>
    </source>
</reference>
<dbReference type="SUPFAM" id="SSF117281">
    <property type="entry name" value="Kelch motif"/>
    <property type="match status" value="2"/>
</dbReference>
<evidence type="ECO:0000256" key="1">
    <source>
        <dbReference type="SAM" id="MobiDB-lite"/>
    </source>
</evidence>
<dbReference type="AlphaFoldDB" id="A0A9X2FAT1"/>
<name>A0A9X2FAT1_9BACT</name>
<dbReference type="RefSeq" id="WP_252851004.1">
    <property type="nucleotide sequence ID" value="NZ_JAMXLR010000015.1"/>
</dbReference>
<dbReference type="InterPro" id="IPR006652">
    <property type="entry name" value="Kelch_1"/>
</dbReference>
<dbReference type="SMART" id="SM00612">
    <property type="entry name" value="Kelch"/>
    <property type="match status" value="3"/>
</dbReference>
<accession>A0A9X2FAT1</accession>
<evidence type="ECO:0008006" key="5">
    <source>
        <dbReference type="Google" id="ProtNLM"/>
    </source>
</evidence>